<feature type="binding site" evidence="10">
    <location>
        <position position="197"/>
    </location>
    <ligand>
        <name>Mn(2+)</name>
        <dbReference type="ChEBI" id="CHEBI:29035"/>
        <label>1</label>
    </ligand>
</feature>
<dbReference type="PANTHER" id="PTHR34990">
    <property type="entry name" value="UDP-2,3-DIACYLGLUCOSAMINE HYDROLASE-RELATED"/>
    <property type="match status" value="1"/>
</dbReference>
<protein>
    <recommendedName>
        <fullName evidence="10">UDP-2,3-diacylglucosamine hydrolase</fullName>
        <ecNumber evidence="10">3.6.1.54</ecNumber>
    </recommendedName>
    <alternativeName>
        <fullName evidence="10">UDP-2,3-diacylglucosamine diphosphatase</fullName>
    </alternativeName>
</protein>
<keyword evidence="5 10" id="KW-0479">Metal-binding</keyword>
<dbReference type="HAMAP" id="MF_00575">
    <property type="entry name" value="LpxH"/>
    <property type="match status" value="1"/>
</dbReference>
<dbReference type="GO" id="GO:0030145">
    <property type="term" value="F:manganese ion binding"/>
    <property type="evidence" value="ECO:0007669"/>
    <property type="project" value="UniProtKB-UniRule"/>
</dbReference>
<reference evidence="12" key="1">
    <citation type="submission" date="2019-02" db="EMBL/GenBank/DDBJ databases">
        <authorList>
            <person name="Gruber-Vodicka R. H."/>
            <person name="Seah K. B. B."/>
        </authorList>
    </citation>
    <scope>NUCLEOTIDE SEQUENCE</scope>
    <source>
        <strain evidence="12">BECK_DK47</strain>
    </source>
</reference>
<keyword evidence="7 10" id="KW-0443">Lipid metabolism</keyword>
<feature type="binding site" evidence="10">
    <location>
        <position position="122"/>
    </location>
    <ligand>
        <name>substrate</name>
    </ligand>
</feature>
<dbReference type="EC" id="3.6.1.54" evidence="10"/>
<dbReference type="NCBIfam" id="NF003743">
    <property type="entry name" value="PRK05340.1"/>
    <property type="match status" value="1"/>
</dbReference>
<keyword evidence="3 10" id="KW-0997">Cell inner membrane</keyword>
<feature type="binding site" evidence="10">
    <location>
        <position position="8"/>
    </location>
    <ligand>
        <name>Mn(2+)</name>
        <dbReference type="ChEBI" id="CHEBI:29035"/>
        <label>1</label>
    </ligand>
</feature>
<dbReference type="EMBL" id="CAADEX010000019">
    <property type="protein sequence ID" value="VFJ48036.1"/>
    <property type="molecule type" value="Genomic_DNA"/>
</dbReference>
<dbReference type="InterPro" id="IPR043461">
    <property type="entry name" value="LpxH-like"/>
</dbReference>
<keyword evidence="2 10" id="KW-0444">Lipid biosynthesis</keyword>
<comment type="subcellular location">
    <subcellularLocation>
        <location evidence="10">Cell inner membrane</location>
        <topology evidence="10">Peripheral membrane protein</topology>
        <orientation evidence="10">Cytoplasmic side</orientation>
    </subcellularLocation>
</comment>
<keyword evidence="8 10" id="KW-0472">Membrane</keyword>
<gene>
    <name evidence="10" type="primary">lpxH</name>
    <name evidence="12" type="ORF">BECKDK2373B_GA0170837_101945</name>
</gene>
<keyword evidence="6 10" id="KW-0378">Hydrolase</keyword>
<feature type="binding site" evidence="10">
    <location>
        <position position="10"/>
    </location>
    <ligand>
        <name>Mn(2+)</name>
        <dbReference type="ChEBI" id="CHEBI:29035"/>
        <label>1</label>
    </ligand>
</feature>
<organism evidence="12">
    <name type="scientific">Candidatus Kentrum sp. DK</name>
    <dbReference type="NCBI Taxonomy" id="2126562"/>
    <lineage>
        <taxon>Bacteria</taxon>
        <taxon>Pseudomonadati</taxon>
        <taxon>Pseudomonadota</taxon>
        <taxon>Gammaproteobacteria</taxon>
        <taxon>Candidatus Kentrum</taxon>
    </lineage>
</organism>
<comment type="caution">
    <text evidence="10">Lacks conserved residue(s) required for the propagation of feature annotation.</text>
</comment>
<evidence type="ECO:0000259" key="11">
    <source>
        <dbReference type="Pfam" id="PF00149"/>
    </source>
</evidence>
<feature type="binding site" evidence="10">
    <location>
        <position position="167"/>
    </location>
    <ligand>
        <name>substrate</name>
    </ligand>
</feature>
<evidence type="ECO:0000313" key="12">
    <source>
        <dbReference type="EMBL" id="VFJ48036.1"/>
    </source>
</evidence>
<feature type="binding site" evidence="10">
    <location>
        <begin position="79"/>
        <end position="80"/>
    </location>
    <ligand>
        <name>substrate</name>
    </ligand>
</feature>
<dbReference type="GO" id="GO:0019897">
    <property type="term" value="C:extrinsic component of plasma membrane"/>
    <property type="evidence" value="ECO:0007669"/>
    <property type="project" value="UniProtKB-UniRule"/>
</dbReference>
<dbReference type="Pfam" id="PF00149">
    <property type="entry name" value="Metallophos"/>
    <property type="match status" value="1"/>
</dbReference>
<evidence type="ECO:0000256" key="1">
    <source>
        <dbReference type="ARBA" id="ARBA00022475"/>
    </source>
</evidence>
<feature type="domain" description="Calcineurin-like phosphoesterase" evidence="11">
    <location>
        <begin position="1"/>
        <end position="199"/>
    </location>
</feature>
<dbReference type="InterPro" id="IPR010138">
    <property type="entry name" value="UDP-diacylglucosamine_Hdrlase"/>
</dbReference>
<dbReference type="NCBIfam" id="TIGR01854">
    <property type="entry name" value="lipid_A_lpxH"/>
    <property type="match status" value="1"/>
</dbReference>
<keyword evidence="9 10" id="KW-0464">Manganese</keyword>
<dbReference type="GO" id="GO:0005737">
    <property type="term" value="C:cytoplasm"/>
    <property type="evidence" value="ECO:0007669"/>
    <property type="project" value="InterPro"/>
</dbReference>
<dbReference type="InterPro" id="IPR029052">
    <property type="entry name" value="Metallo-depent_PP-like"/>
</dbReference>
<evidence type="ECO:0000256" key="10">
    <source>
        <dbReference type="HAMAP-Rule" id="MF_00575"/>
    </source>
</evidence>
<dbReference type="GO" id="GO:0008758">
    <property type="term" value="F:UDP-2,3-diacylglucosamine hydrolase activity"/>
    <property type="evidence" value="ECO:0007669"/>
    <property type="project" value="UniProtKB-UniRule"/>
</dbReference>
<dbReference type="AlphaFoldDB" id="A0A450S839"/>
<evidence type="ECO:0000256" key="3">
    <source>
        <dbReference type="ARBA" id="ARBA00022519"/>
    </source>
</evidence>
<evidence type="ECO:0000256" key="5">
    <source>
        <dbReference type="ARBA" id="ARBA00022723"/>
    </source>
</evidence>
<feature type="binding site" evidence="10">
    <location>
        <position position="195"/>
    </location>
    <ligand>
        <name>substrate</name>
    </ligand>
</feature>
<dbReference type="Gene3D" id="3.60.21.10">
    <property type="match status" value="1"/>
</dbReference>
<feature type="binding site" evidence="10">
    <location>
        <position position="114"/>
    </location>
    <ligand>
        <name>Mn(2+)</name>
        <dbReference type="ChEBI" id="CHEBI:29035"/>
        <label>2</label>
    </ligand>
</feature>
<proteinExistence type="inferred from homology"/>
<evidence type="ECO:0000256" key="2">
    <source>
        <dbReference type="ARBA" id="ARBA00022516"/>
    </source>
</evidence>
<name>A0A450S839_9GAMM</name>
<dbReference type="GO" id="GO:0009245">
    <property type="term" value="P:lipid A biosynthetic process"/>
    <property type="evidence" value="ECO:0007669"/>
    <property type="project" value="UniProtKB-UniRule"/>
</dbReference>
<comment type="function">
    <text evidence="10">Hydrolyzes the pyrophosphate bond of UDP-2,3-diacylglucosamine to yield 2,3-diacylglucosamine 1-phosphate (lipid X) and UMP by catalyzing the attack of water at the alpha-P atom. Involved in the biosynthesis of lipid A, a phosphorylated glycolipid that anchors the lipopolysaccharide to the outer membrane of the cell.</text>
</comment>
<evidence type="ECO:0000256" key="4">
    <source>
        <dbReference type="ARBA" id="ARBA00022556"/>
    </source>
</evidence>
<sequence>MAVFFVSDVHLSEGREKAIDAFLSFLDETIRGARALYILGDLFDLWLGDDDTRFPHLFVLDALKRVTARGTPVGVLHGNHDFLLGPVFEKRTGCQLLPDPCLVDVYGEKVLLSHGDLLCTDDVAYQAYRAQVRQPAQQHLFLSLPMKQRLAKAALIRGAAKEAVQGKSMDIMDVNQDAVEEMMSNHQARTLVHGHTHRPDVHELSLGGENATRIVLGDWYEPEGGQFLTWEKDGYRLAAVR</sequence>
<evidence type="ECO:0000256" key="8">
    <source>
        <dbReference type="ARBA" id="ARBA00023136"/>
    </source>
</evidence>
<evidence type="ECO:0000256" key="9">
    <source>
        <dbReference type="ARBA" id="ARBA00023211"/>
    </source>
</evidence>
<feature type="binding site" evidence="10">
    <location>
        <position position="195"/>
    </location>
    <ligand>
        <name>Mn(2+)</name>
        <dbReference type="ChEBI" id="CHEBI:29035"/>
        <label>2</label>
    </ligand>
</feature>
<evidence type="ECO:0000256" key="7">
    <source>
        <dbReference type="ARBA" id="ARBA00023098"/>
    </source>
</evidence>
<accession>A0A450S839</accession>
<comment type="catalytic activity">
    <reaction evidence="10">
        <text>UDP-2-N,3-O-bis[(3R)-3-hydroxytetradecanoyl]-alpha-D-glucosamine + H2O = 2-N,3-O-bis[(3R)-3-hydroxytetradecanoyl]-alpha-D-glucosaminyl 1-phosphate + UMP + 2 H(+)</text>
        <dbReference type="Rhea" id="RHEA:25213"/>
        <dbReference type="ChEBI" id="CHEBI:15377"/>
        <dbReference type="ChEBI" id="CHEBI:15378"/>
        <dbReference type="ChEBI" id="CHEBI:57865"/>
        <dbReference type="ChEBI" id="CHEBI:57957"/>
        <dbReference type="ChEBI" id="CHEBI:78847"/>
        <dbReference type="EC" id="3.6.1.54"/>
    </reaction>
</comment>
<feature type="binding site" evidence="10">
    <location>
        <position position="79"/>
    </location>
    <ligand>
        <name>Mn(2+)</name>
        <dbReference type="ChEBI" id="CHEBI:29035"/>
        <label>2</label>
    </ligand>
</feature>
<evidence type="ECO:0000256" key="6">
    <source>
        <dbReference type="ARBA" id="ARBA00022801"/>
    </source>
</evidence>
<dbReference type="CDD" id="cd07398">
    <property type="entry name" value="MPP_YbbF-LpxH"/>
    <property type="match status" value="1"/>
</dbReference>
<dbReference type="InterPro" id="IPR004843">
    <property type="entry name" value="Calcineurin-like_PHP"/>
</dbReference>
<dbReference type="SUPFAM" id="SSF56300">
    <property type="entry name" value="Metallo-dependent phosphatases"/>
    <property type="match status" value="1"/>
</dbReference>
<feature type="binding site" evidence="10">
    <location>
        <position position="41"/>
    </location>
    <ligand>
        <name>Mn(2+)</name>
        <dbReference type="ChEBI" id="CHEBI:29035"/>
        <label>2</label>
    </ligand>
</feature>
<feature type="binding site" evidence="10">
    <location>
        <position position="41"/>
    </location>
    <ligand>
        <name>Mn(2+)</name>
        <dbReference type="ChEBI" id="CHEBI:29035"/>
        <label>1</label>
    </ligand>
</feature>
<comment type="similarity">
    <text evidence="10">Belongs to the LpxH family.</text>
</comment>
<dbReference type="UniPathway" id="UPA00359">
    <property type="reaction ID" value="UER00480"/>
</dbReference>
<keyword evidence="1 10" id="KW-1003">Cell membrane</keyword>
<comment type="cofactor">
    <cofactor evidence="10">
        <name>Mn(2+)</name>
        <dbReference type="ChEBI" id="CHEBI:29035"/>
    </cofactor>
    <text evidence="10">Binds 2 Mn(2+) ions per subunit in a binuclear metal center.</text>
</comment>
<dbReference type="PANTHER" id="PTHR34990:SF1">
    <property type="entry name" value="UDP-2,3-DIACYLGLUCOSAMINE HYDROLASE"/>
    <property type="match status" value="1"/>
</dbReference>
<keyword evidence="4 10" id="KW-0441">Lipid A biosynthesis</keyword>
<comment type="pathway">
    <text evidence="10">Glycolipid biosynthesis; lipid IV(A) biosynthesis; lipid IV(A) from (3R)-3-hydroxytetradecanoyl-[acyl-carrier-protein] and UDP-N-acetyl-alpha-D-glucosamine: step 4/6.</text>
</comment>